<name>A0A498C0W2_9GAMM</name>
<evidence type="ECO:0000313" key="19">
    <source>
        <dbReference type="Proteomes" id="UP000275461"/>
    </source>
</evidence>
<comment type="pathway">
    <text evidence="5">Nucleotide-sugar biosynthesis; ADP-L-glycero-beta-D-manno-heptose biosynthesis; ADP-L-glycero-beta-D-manno-heptose from D-glycero-beta-D-manno-heptose 7-phosphate: step 2/4.</text>
</comment>
<feature type="active site" description="Nucleophile" evidence="15">
    <location>
        <position position="17"/>
    </location>
</feature>
<feature type="site" description="Stabilizes the phosphoryl group" evidence="16">
    <location>
        <position position="111"/>
    </location>
</feature>
<comment type="cofactor">
    <cofactor evidence="2 17">
        <name>Mg(2+)</name>
        <dbReference type="ChEBI" id="CHEBI:18420"/>
    </cofactor>
</comment>
<keyword evidence="9 14" id="KW-0378">Hydrolase</keyword>
<protein>
    <recommendedName>
        <fullName evidence="14">D,D-heptose 1,7-bisphosphate phosphatase</fullName>
        <ecNumber evidence="14">3.1.3.-</ecNumber>
    </recommendedName>
</protein>
<evidence type="ECO:0000256" key="17">
    <source>
        <dbReference type="PIRSR" id="PIRSR004682-4"/>
    </source>
</evidence>
<dbReference type="GO" id="GO:0046872">
    <property type="term" value="F:metal ion binding"/>
    <property type="evidence" value="ECO:0007669"/>
    <property type="project" value="UniProtKB-KW"/>
</dbReference>
<evidence type="ECO:0000256" key="9">
    <source>
        <dbReference type="ARBA" id="ARBA00022801"/>
    </source>
</evidence>
<dbReference type="Proteomes" id="UP000275461">
    <property type="component" value="Unassembled WGS sequence"/>
</dbReference>
<dbReference type="InterPro" id="IPR023214">
    <property type="entry name" value="HAD_sf"/>
</dbReference>
<comment type="subcellular location">
    <subcellularLocation>
        <location evidence="4 14">Cytoplasm</location>
    </subcellularLocation>
</comment>
<feature type="active site" description="Proton donor" evidence="15">
    <location>
        <position position="19"/>
    </location>
</feature>
<dbReference type="InterPro" id="IPR036412">
    <property type="entry name" value="HAD-like_sf"/>
</dbReference>
<dbReference type="AlphaFoldDB" id="A0A498C0W2"/>
<evidence type="ECO:0000256" key="1">
    <source>
        <dbReference type="ARBA" id="ARBA00001226"/>
    </source>
</evidence>
<evidence type="ECO:0000256" key="2">
    <source>
        <dbReference type="ARBA" id="ARBA00001946"/>
    </source>
</evidence>
<dbReference type="GO" id="GO:0005975">
    <property type="term" value="P:carbohydrate metabolic process"/>
    <property type="evidence" value="ECO:0007669"/>
    <property type="project" value="InterPro"/>
</dbReference>
<keyword evidence="8 17" id="KW-0479">Metal-binding</keyword>
<feature type="binding site" evidence="17">
    <location>
        <position position="99"/>
    </location>
    <ligand>
        <name>Zn(2+)</name>
        <dbReference type="ChEBI" id="CHEBI:29105"/>
    </ligand>
</feature>
<evidence type="ECO:0000256" key="13">
    <source>
        <dbReference type="ARBA" id="ARBA00061616"/>
    </source>
</evidence>
<dbReference type="NCBIfam" id="TIGR01662">
    <property type="entry name" value="HAD-SF-IIIA"/>
    <property type="match status" value="1"/>
</dbReference>
<evidence type="ECO:0000256" key="7">
    <source>
        <dbReference type="ARBA" id="ARBA00022490"/>
    </source>
</evidence>
<dbReference type="InterPro" id="IPR006549">
    <property type="entry name" value="HAD-SF_hydro_IIIA"/>
</dbReference>
<dbReference type="PANTHER" id="PTHR42891:SF1">
    <property type="entry name" value="D-GLYCERO-BETA-D-MANNO-HEPTOSE-1,7-BISPHOSPHATE 7-PHOSPHATASE"/>
    <property type="match status" value="1"/>
</dbReference>
<evidence type="ECO:0000256" key="5">
    <source>
        <dbReference type="ARBA" id="ARBA00004708"/>
    </source>
</evidence>
<comment type="cofactor">
    <cofactor evidence="3 17">
        <name>Zn(2+)</name>
        <dbReference type="ChEBI" id="CHEBI:29105"/>
    </cofactor>
</comment>
<dbReference type="PANTHER" id="PTHR42891">
    <property type="entry name" value="D-GLYCERO-BETA-D-MANNO-HEPTOSE-1,7-BISPHOSPHATE 7-PHOSPHATASE"/>
    <property type="match status" value="1"/>
</dbReference>
<feature type="binding site" evidence="17">
    <location>
        <position position="107"/>
    </location>
    <ligand>
        <name>Zn(2+)</name>
        <dbReference type="ChEBI" id="CHEBI:29105"/>
    </ligand>
</feature>
<evidence type="ECO:0000256" key="15">
    <source>
        <dbReference type="PIRSR" id="PIRSR004682-1"/>
    </source>
</evidence>
<comment type="similarity">
    <text evidence="13 14">Belongs to the gmhB family.</text>
</comment>
<keyword evidence="10 17" id="KW-0862">Zinc</keyword>
<accession>A0A498C0W2</accession>
<dbReference type="GO" id="GO:0005737">
    <property type="term" value="C:cytoplasm"/>
    <property type="evidence" value="ECO:0007669"/>
    <property type="project" value="UniProtKB-SubCell"/>
</dbReference>
<dbReference type="PIRSF" id="PIRSF004682">
    <property type="entry name" value="GmhB"/>
    <property type="match status" value="1"/>
</dbReference>
<comment type="caution">
    <text evidence="18">The sequence shown here is derived from an EMBL/GenBank/DDBJ whole genome shotgun (WGS) entry which is preliminary data.</text>
</comment>
<dbReference type="InterPro" id="IPR006543">
    <property type="entry name" value="Histidinol-phos"/>
</dbReference>
<evidence type="ECO:0000256" key="8">
    <source>
        <dbReference type="ARBA" id="ARBA00022723"/>
    </source>
</evidence>
<sequence>MSPACLPAERPRLVILDRDGVINHDSDDYIKSPEEWRVIPGAAEAIARLNAGGIPVAVCTNQSGIGRGLYDEPTYQAITQRMCAVLAEAGAHLDAVFHCPHAPEAGCRCRKPRPGLLEQAADHFRVPLDGVPVVGDSLRDLQAARVVGALPVLVRTGKGRRTLEQGLPWPVATYDDLRGAVAALLAAWEHSV</sequence>
<feature type="binding site" evidence="17">
    <location>
        <position position="109"/>
    </location>
    <ligand>
        <name>Zn(2+)</name>
        <dbReference type="ChEBI" id="CHEBI:29105"/>
    </ligand>
</feature>
<evidence type="ECO:0000256" key="16">
    <source>
        <dbReference type="PIRSR" id="PIRSR004682-3"/>
    </source>
</evidence>
<dbReference type="NCBIfam" id="TIGR01656">
    <property type="entry name" value="Histidinol-ppas"/>
    <property type="match status" value="1"/>
</dbReference>
<dbReference type="InterPro" id="IPR004446">
    <property type="entry name" value="Heptose_bisP_phosphatase"/>
</dbReference>
<keyword evidence="19" id="KW-1185">Reference proteome</keyword>
<evidence type="ECO:0000256" key="3">
    <source>
        <dbReference type="ARBA" id="ARBA00001947"/>
    </source>
</evidence>
<feature type="site" description="Contributes to substrate recognition" evidence="16">
    <location>
        <position position="110"/>
    </location>
</feature>
<feature type="binding site" evidence="17">
    <location>
        <position position="19"/>
    </location>
    <ligand>
        <name>Mg(2+)</name>
        <dbReference type="ChEBI" id="CHEBI:18420"/>
    </ligand>
</feature>
<evidence type="ECO:0000256" key="4">
    <source>
        <dbReference type="ARBA" id="ARBA00004496"/>
    </source>
</evidence>
<gene>
    <name evidence="18" type="ORF">DFR31_2648</name>
</gene>
<dbReference type="Pfam" id="PF13242">
    <property type="entry name" value="Hydrolase_like"/>
    <property type="match status" value="1"/>
</dbReference>
<evidence type="ECO:0000256" key="10">
    <source>
        <dbReference type="ARBA" id="ARBA00022833"/>
    </source>
</evidence>
<keyword evidence="12 14" id="KW-0119">Carbohydrate metabolism</keyword>
<keyword evidence="11 17" id="KW-0460">Magnesium</keyword>
<evidence type="ECO:0000313" key="18">
    <source>
        <dbReference type="EMBL" id="RLK46518.1"/>
    </source>
</evidence>
<proteinExistence type="inferred from homology"/>
<feature type="binding site" evidence="17">
    <location>
        <position position="17"/>
    </location>
    <ligand>
        <name>Mg(2+)</name>
        <dbReference type="ChEBI" id="CHEBI:18420"/>
    </ligand>
</feature>
<evidence type="ECO:0000256" key="12">
    <source>
        <dbReference type="ARBA" id="ARBA00023277"/>
    </source>
</evidence>
<evidence type="ECO:0000256" key="11">
    <source>
        <dbReference type="ARBA" id="ARBA00022842"/>
    </source>
</evidence>
<dbReference type="CDD" id="cd07503">
    <property type="entry name" value="HAD_HisB-N"/>
    <property type="match status" value="1"/>
</dbReference>
<organism evidence="18 19">
    <name type="scientific">Alkalispirillum mobile</name>
    <dbReference type="NCBI Taxonomy" id="85925"/>
    <lineage>
        <taxon>Bacteria</taxon>
        <taxon>Pseudomonadati</taxon>
        <taxon>Pseudomonadota</taxon>
        <taxon>Gammaproteobacteria</taxon>
        <taxon>Chromatiales</taxon>
        <taxon>Ectothiorhodospiraceae</taxon>
        <taxon>Alkalispirillum</taxon>
    </lineage>
</organism>
<dbReference type="OrthoDB" id="9788272at2"/>
<dbReference type="InterPro" id="IPR006357">
    <property type="entry name" value="HAD-SF_hydro_IIA"/>
</dbReference>
<dbReference type="NCBIfam" id="NF006506">
    <property type="entry name" value="PRK08942.1"/>
    <property type="match status" value="1"/>
</dbReference>
<reference evidence="18 19" key="1">
    <citation type="submission" date="2018-10" db="EMBL/GenBank/DDBJ databases">
        <title>Genomic Encyclopedia of Type Strains, Phase IV (KMG-IV): sequencing the most valuable type-strain genomes for metagenomic binning, comparative biology and taxonomic classification.</title>
        <authorList>
            <person name="Goeker M."/>
        </authorList>
    </citation>
    <scope>NUCLEOTIDE SEQUENCE [LARGE SCALE GENOMIC DNA]</scope>
    <source>
        <strain evidence="18 19">DSM 12769</strain>
    </source>
</reference>
<dbReference type="RefSeq" id="WP_121443154.1">
    <property type="nucleotide sequence ID" value="NZ_RCDA01000006.1"/>
</dbReference>
<evidence type="ECO:0000256" key="6">
    <source>
        <dbReference type="ARBA" id="ARBA00011245"/>
    </source>
</evidence>
<comment type="catalytic activity">
    <reaction evidence="1">
        <text>D-glycero-beta-D-manno-heptose 1,7-bisphosphate + H2O = D-glycero-beta-D-manno-heptose 1-phosphate + phosphate</text>
        <dbReference type="Rhea" id="RHEA:28518"/>
        <dbReference type="ChEBI" id="CHEBI:15377"/>
        <dbReference type="ChEBI" id="CHEBI:43474"/>
        <dbReference type="ChEBI" id="CHEBI:60208"/>
        <dbReference type="ChEBI" id="CHEBI:61593"/>
        <dbReference type="EC" id="3.1.3.82"/>
    </reaction>
</comment>
<dbReference type="GO" id="GO:0034200">
    <property type="term" value="F:D-glycero-beta-D-manno-heptose 1,7-bisphosphate 7-phosphatase activity"/>
    <property type="evidence" value="ECO:0007669"/>
    <property type="project" value="UniProtKB-EC"/>
</dbReference>
<dbReference type="EC" id="3.1.3.-" evidence="14"/>
<feature type="binding site" evidence="17">
    <location>
        <position position="136"/>
    </location>
    <ligand>
        <name>Mg(2+)</name>
        <dbReference type="ChEBI" id="CHEBI:18420"/>
    </ligand>
</feature>
<feature type="binding site" evidence="17">
    <location>
        <position position="101"/>
    </location>
    <ligand>
        <name>Zn(2+)</name>
        <dbReference type="ChEBI" id="CHEBI:29105"/>
    </ligand>
</feature>
<dbReference type="Pfam" id="PF13344">
    <property type="entry name" value="Hydrolase_6"/>
    <property type="match status" value="1"/>
</dbReference>
<dbReference type="FunFam" id="3.40.50.1000:FF:000168">
    <property type="entry name" value="D,D-heptose 1,7-bisphosphate phosphatase"/>
    <property type="match status" value="1"/>
</dbReference>
<dbReference type="Gene3D" id="3.40.50.1000">
    <property type="entry name" value="HAD superfamily/HAD-like"/>
    <property type="match status" value="1"/>
</dbReference>
<feature type="site" description="Stabilizes the phosphoryl group" evidence="16">
    <location>
        <position position="60"/>
    </location>
</feature>
<dbReference type="EMBL" id="RCDA01000006">
    <property type="protein sequence ID" value="RLK46518.1"/>
    <property type="molecule type" value="Genomic_DNA"/>
</dbReference>
<keyword evidence="7 14" id="KW-0963">Cytoplasm</keyword>
<dbReference type="SUPFAM" id="SSF56784">
    <property type="entry name" value="HAD-like"/>
    <property type="match status" value="1"/>
</dbReference>
<comment type="subunit">
    <text evidence="6">Monomer.</text>
</comment>
<evidence type="ECO:0000256" key="14">
    <source>
        <dbReference type="PIRNR" id="PIRNR004682"/>
    </source>
</evidence>